<dbReference type="PANTHER" id="PTHR37839:SF1">
    <property type="entry name" value="NA(+)-TRANSLOCATING NADH-QUINONE REDUCTASE SUBUNIT A"/>
    <property type="match status" value="1"/>
</dbReference>
<dbReference type="NCBIfam" id="NF003759">
    <property type="entry name" value="PRK05352.1-2"/>
    <property type="match status" value="1"/>
</dbReference>
<evidence type="ECO:0000313" key="13">
    <source>
        <dbReference type="Proteomes" id="UP000316095"/>
    </source>
</evidence>
<protein>
    <recommendedName>
        <fullName evidence="8">Na(+)-translocating NADH-quinone reductase subunit A</fullName>
        <shortName evidence="8">Na(+)-NQR subunit A</shortName>
        <shortName evidence="8">Na(+)-translocating NQR subunit A</shortName>
        <ecNumber evidence="8">7.2.1.1</ecNumber>
    </recommendedName>
    <alternativeName>
        <fullName evidence="8">NQR complex subunit A</fullName>
    </alternativeName>
    <alternativeName>
        <fullName evidence="8">NQR-1 subunit A</fullName>
    </alternativeName>
</protein>
<keyword evidence="3 8" id="KW-0520">NAD</keyword>
<dbReference type="InterPro" id="IPR008703">
    <property type="entry name" value="NqrA"/>
</dbReference>
<reference evidence="12 13" key="1">
    <citation type="submission" date="2019-02" db="EMBL/GenBank/DDBJ databases">
        <title>Deep-cultivation of Planctomycetes and their phenomic and genomic characterization uncovers novel biology.</title>
        <authorList>
            <person name="Wiegand S."/>
            <person name="Jogler M."/>
            <person name="Boedeker C."/>
            <person name="Pinto D."/>
            <person name="Vollmers J."/>
            <person name="Rivas-Marin E."/>
            <person name="Kohn T."/>
            <person name="Peeters S.H."/>
            <person name="Heuer A."/>
            <person name="Rast P."/>
            <person name="Oberbeckmann S."/>
            <person name="Bunk B."/>
            <person name="Jeske O."/>
            <person name="Meyerdierks A."/>
            <person name="Storesund J.E."/>
            <person name="Kallscheuer N."/>
            <person name="Luecker S."/>
            <person name="Lage O.M."/>
            <person name="Pohl T."/>
            <person name="Merkel B.J."/>
            <person name="Hornburger P."/>
            <person name="Mueller R.-W."/>
            <person name="Bruemmer F."/>
            <person name="Labrenz M."/>
            <person name="Spormann A.M."/>
            <person name="Op Den Camp H."/>
            <person name="Overmann J."/>
            <person name="Amann R."/>
            <person name="Jetten M.S.M."/>
            <person name="Mascher T."/>
            <person name="Medema M.H."/>
            <person name="Devos D.P."/>
            <person name="Kaster A.-K."/>
            <person name="Ovreas L."/>
            <person name="Rohde M."/>
            <person name="Galperin M.Y."/>
            <person name="Jogler C."/>
        </authorList>
    </citation>
    <scope>NUCLEOTIDE SEQUENCE [LARGE SCALE GENOMIC DNA]</scope>
    <source>
        <strain evidence="12 13">Pan54</strain>
    </source>
</reference>
<dbReference type="RefSeq" id="WP_146504402.1">
    <property type="nucleotide sequence ID" value="NZ_SJPG01000001.1"/>
</dbReference>
<dbReference type="GO" id="GO:0016655">
    <property type="term" value="F:oxidoreductase activity, acting on NAD(P)H, quinone or similar compound as acceptor"/>
    <property type="evidence" value="ECO:0007669"/>
    <property type="project" value="UniProtKB-UniRule"/>
</dbReference>
<evidence type="ECO:0000256" key="3">
    <source>
        <dbReference type="ARBA" id="ARBA00023027"/>
    </source>
</evidence>
<proteinExistence type="inferred from homology"/>
<gene>
    <name evidence="8 12" type="primary">nqrA</name>
    <name evidence="12" type="ORF">Pan54_33010</name>
</gene>
<dbReference type="Pfam" id="PF11973">
    <property type="entry name" value="NQRA_SLBB"/>
    <property type="match status" value="1"/>
</dbReference>
<keyword evidence="7 8" id="KW-0739">Sodium transport</keyword>
<dbReference type="InterPro" id="IPR022615">
    <property type="entry name" value="NqrA_C_domain"/>
</dbReference>
<evidence type="ECO:0000259" key="11">
    <source>
        <dbReference type="Pfam" id="PF24836"/>
    </source>
</evidence>
<keyword evidence="5 8" id="KW-0406">Ion transport</keyword>
<evidence type="ECO:0000256" key="2">
    <source>
        <dbReference type="ARBA" id="ARBA00022967"/>
    </source>
</evidence>
<keyword evidence="2 8" id="KW-1278">Translocase</keyword>
<evidence type="ECO:0000313" key="12">
    <source>
        <dbReference type="EMBL" id="TWT62558.1"/>
    </source>
</evidence>
<dbReference type="AlphaFoldDB" id="A0A5C5XIN9"/>
<feature type="domain" description="NqrA second alpha/beta" evidence="11">
    <location>
        <begin position="113"/>
        <end position="257"/>
    </location>
</feature>
<keyword evidence="6 8" id="KW-0830">Ubiquinone</keyword>
<organism evidence="12 13">
    <name type="scientific">Rubinisphaera italica</name>
    <dbReference type="NCBI Taxonomy" id="2527969"/>
    <lineage>
        <taxon>Bacteria</taxon>
        <taxon>Pseudomonadati</taxon>
        <taxon>Planctomycetota</taxon>
        <taxon>Planctomycetia</taxon>
        <taxon>Planctomycetales</taxon>
        <taxon>Planctomycetaceae</taxon>
        <taxon>Rubinisphaera</taxon>
    </lineage>
</organism>
<name>A0A5C5XIN9_9PLAN</name>
<feature type="domain" description="Na(+)-translocating NADH-quinone reductase subunit A C-terminal" evidence="10">
    <location>
        <begin position="262"/>
        <end position="311"/>
    </location>
</feature>
<feature type="domain" description="NqrA N-terminal barrel-sandwich hybrid" evidence="9">
    <location>
        <begin position="2"/>
        <end position="95"/>
    </location>
</feature>
<evidence type="ECO:0000259" key="9">
    <source>
        <dbReference type="Pfam" id="PF05896"/>
    </source>
</evidence>
<dbReference type="EC" id="7.2.1.1" evidence="8"/>
<keyword evidence="13" id="KW-1185">Reference proteome</keyword>
<dbReference type="GO" id="GO:0006814">
    <property type="term" value="P:sodium ion transport"/>
    <property type="evidence" value="ECO:0007669"/>
    <property type="project" value="UniProtKB-UniRule"/>
</dbReference>
<comment type="catalytic activity">
    <reaction evidence="8">
        <text>a ubiquinone + n Na(+)(in) + NADH + H(+) = a ubiquinol + n Na(+)(out) + NAD(+)</text>
        <dbReference type="Rhea" id="RHEA:47748"/>
        <dbReference type="Rhea" id="RHEA-COMP:9565"/>
        <dbReference type="Rhea" id="RHEA-COMP:9566"/>
        <dbReference type="ChEBI" id="CHEBI:15378"/>
        <dbReference type="ChEBI" id="CHEBI:16389"/>
        <dbReference type="ChEBI" id="CHEBI:17976"/>
        <dbReference type="ChEBI" id="CHEBI:29101"/>
        <dbReference type="ChEBI" id="CHEBI:57540"/>
        <dbReference type="ChEBI" id="CHEBI:57945"/>
        <dbReference type="EC" id="7.2.1.1"/>
    </reaction>
</comment>
<comment type="caution">
    <text evidence="12">The sequence shown here is derived from an EMBL/GenBank/DDBJ whole genome shotgun (WGS) entry which is preliminary data.</text>
</comment>
<keyword evidence="4 8" id="KW-0915">Sodium</keyword>
<comment type="function">
    <text evidence="8">NQR complex catalyzes the reduction of ubiquinone-1 to ubiquinol by two successive reactions, coupled with the transport of Na(+) ions from the cytoplasm to the periplasm. NqrA to NqrE are probably involved in the second step, the conversion of ubisemiquinone to ubiquinol.</text>
</comment>
<dbReference type="InterPro" id="IPR056147">
    <property type="entry name" value="NQRA_N"/>
</dbReference>
<evidence type="ECO:0000256" key="6">
    <source>
        <dbReference type="ARBA" id="ARBA00023075"/>
    </source>
</evidence>
<dbReference type="NCBIfam" id="TIGR01936">
    <property type="entry name" value="nqrA"/>
    <property type="match status" value="1"/>
</dbReference>
<accession>A0A5C5XIN9</accession>
<keyword evidence="12" id="KW-0560">Oxidoreductase</keyword>
<evidence type="ECO:0000256" key="7">
    <source>
        <dbReference type="ARBA" id="ARBA00023201"/>
    </source>
</evidence>
<dbReference type="EMBL" id="SJPG01000001">
    <property type="protein sequence ID" value="TWT62558.1"/>
    <property type="molecule type" value="Genomic_DNA"/>
</dbReference>
<dbReference type="HAMAP" id="MF_00425">
    <property type="entry name" value="NqrA"/>
    <property type="match status" value="1"/>
</dbReference>
<sequence>MIKIKKGLDVPISGQPVQEISPGPEVGRVALIGPDYVGMKPTMLVQEGDRVKLGQPLFEDKKTPGVIYTSPGCGTVAEVNRGEKRYFQSMVIELDGDEEETFRSFADSDLTTLSRKDVQDNLVSSGLWTALRTRPFNKVPALDSQPSSIFVTAIDTQPLAADPTVVIAENEASFIHGLQVLRHLTDGSVFLCQPPSVKIPGASLDFIRAEEFAGPHPAGLPGTHIHYLDPVGPGKKVWFISYQDVIAIGKLFDTGRLSVERIISLAGPIVNEPRLIRTRIGASIFDIVEDQLNEADRRVISGSVLSGRTATGPYSYLGRYHNQISALAEGREREFLGWQMPGFDKFSIKDVYAASMNKLLNPKKRYNLTTSTGGSKRAMVPIGMYESVMPLDILPTFLLRALIVNDSDQAQALGCLELDEDDVSLCTFVCPGKYEYGSMLRRNLSIIESEG</sequence>
<comment type="similarity">
    <text evidence="8">Belongs to the NqrA family.</text>
</comment>
<dbReference type="Pfam" id="PF05896">
    <property type="entry name" value="NQRA_N"/>
    <property type="match status" value="1"/>
</dbReference>
<evidence type="ECO:0000256" key="5">
    <source>
        <dbReference type="ARBA" id="ARBA00023065"/>
    </source>
</evidence>
<dbReference type="Pfam" id="PF24836">
    <property type="entry name" value="NQRA_2nd"/>
    <property type="match status" value="1"/>
</dbReference>
<evidence type="ECO:0000259" key="10">
    <source>
        <dbReference type="Pfam" id="PF11973"/>
    </source>
</evidence>
<dbReference type="InterPro" id="IPR056148">
    <property type="entry name" value="NQRA_2nd"/>
</dbReference>
<dbReference type="Proteomes" id="UP000316095">
    <property type="component" value="Unassembled WGS sequence"/>
</dbReference>
<evidence type="ECO:0000256" key="1">
    <source>
        <dbReference type="ARBA" id="ARBA00022448"/>
    </source>
</evidence>
<evidence type="ECO:0000256" key="8">
    <source>
        <dbReference type="HAMAP-Rule" id="MF_00425"/>
    </source>
</evidence>
<evidence type="ECO:0000256" key="4">
    <source>
        <dbReference type="ARBA" id="ARBA00023053"/>
    </source>
</evidence>
<comment type="subunit">
    <text evidence="8">Composed of six subunits; NqrA, NqrB, NqrC, NqrD, NqrE and NqrF.</text>
</comment>
<dbReference type="OrthoDB" id="9774536at2"/>
<keyword evidence="1 8" id="KW-0813">Transport</keyword>
<dbReference type="PANTHER" id="PTHR37839">
    <property type="entry name" value="NA(+)-TRANSLOCATING NADH-QUINONE REDUCTASE SUBUNIT A"/>
    <property type="match status" value="1"/>
</dbReference>